<organism evidence="1 2">
    <name type="scientific">Streptococcus saliviloxodontae</name>
    <dbReference type="NCBI Taxonomy" id="1349416"/>
    <lineage>
        <taxon>Bacteria</taxon>
        <taxon>Bacillati</taxon>
        <taxon>Bacillota</taxon>
        <taxon>Bacilli</taxon>
        <taxon>Lactobacillales</taxon>
        <taxon>Streptococcaceae</taxon>
        <taxon>Streptococcus</taxon>
    </lineage>
</organism>
<dbReference type="InterPro" id="IPR050238">
    <property type="entry name" value="DNA_Rep/Repair_Clamp_Loader"/>
</dbReference>
<dbReference type="PANTHER" id="PTHR11669">
    <property type="entry name" value="REPLICATION FACTOR C / DNA POLYMERASE III GAMMA-TAU SUBUNIT"/>
    <property type="match status" value="1"/>
</dbReference>
<comment type="caution">
    <text evidence="1">The sequence shown here is derived from an EMBL/GenBank/DDBJ whole genome shotgun (WGS) entry which is preliminary data.</text>
</comment>
<dbReference type="EC" id="2.7.7.7" evidence="1"/>
<dbReference type="Gene3D" id="3.40.50.300">
    <property type="entry name" value="P-loop containing nucleotide triphosphate hydrolases"/>
    <property type="match status" value="1"/>
</dbReference>
<evidence type="ECO:0000313" key="2">
    <source>
        <dbReference type="Proteomes" id="UP000809081"/>
    </source>
</evidence>
<keyword evidence="1" id="KW-0548">Nucleotidyltransferase</keyword>
<keyword evidence="1" id="KW-0808">Transferase</keyword>
<proteinExistence type="predicted"/>
<protein>
    <submittedName>
        <fullName evidence="1">DNA polymerase-3 subunit delta</fullName>
        <ecNumber evidence="1">2.7.7.7</ecNumber>
    </submittedName>
</protein>
<name>A0ABS2PL68_9STRE</name>
<dbReference type="Pfam" id="PF13177">
    <property type="entry name" value="DNA_pol3_delta2"/>
    <property type="match status" value="1"/>
</dbReference>
<keyword evidence="2" id="KW-1185">Reference proteome</keyword>
<evidence type="ECO:0000313" key="1">
    <source>
        <dbReference type="EMBL" id="MBM7636187.1"/>
    </source>
</evidence>
<dbReference type="RefSeq" id="WP_205017077.1">
    <property type="nucleotide sequence ID" value="NZ_JAFBEI010000018.1"/>
</dbReference>
<gene>
    <name evidence="1" type="ORF">JOC31_001006</name>
</gene>
<dbReference type="InterPro" id="IPR027417">
    <property type="entry name" value="P-loop_NTPase"/>
</dbReference>
<sequence>MEQQILSEKRQHHFRQAIQSQKLSHAYLFSGQFGSFEFAIWLAQAVFCELDQTGHPCQKCRSCRLISEQSFPDLKIVEPTNGVIKTDQIRQMTAEFTKSSFEGRSQFFIIRDAEKMHLNATNALLKFIEEPQSQLTIVLLTANEELILPTVRSRSQVIRFQKQEQVLEDYLNQKGLLLTEARALAFLANSFQEADELAENSKLLELLKTTQRFVKIVTKQTDMAYLEVSRLAFQANDKLLQEYVFQLLSYYLSQQLSERPTVTYLTCLHQARQMWLANVSFQNVLEYMVIK</sequence>
<reference evidence="1 2" key="1">
    <citation type="submission" date="2021-01" db="EMBL/GenBank/DDBJ databases">
        <title>Genomic Encyclopedia of Type Strains, Phase IV (KMG-IV): sequencing the most valuable type-strain genomes for metagenomic binning, comparative biology and taxonomic classification.</title>
        <authorList>
            <person name="Goeker M."/>
        </authorList>
    </citation>
    <scope>NUCLEOTIDE SEQUENCE [LARGE SCALE GENOMIC DNA]</scope>
    <source>
        <strain evidence="1 2">DSM 27513</strain>
    </source>
</reference>
<dbReference type="NCBIfam" id="NF005581">
    <property type="entry name" value="PRK07276.1"/>
    <property type="match status" value="1"/>
</dbReference>
<dbReference type="GO" id="GO:0003887">
    <property type="term" value="F:DNA-directed DNA polymerase activity"/>
    <property type="evidence" value="ECO:0007669"/>
    <property type="project" value="UniProtKB-EC"/>
</dbReference>
<accession>A0ABS2PL68</accession>
<dbReference type="PANTHER" id="PTHR11669:SF8">
    <property type="entry name" value="DNA POLYMERASE III SUBUNIT DELTA"/>
    <property type="match status" value="1"/>
</dbReference>
<dbReference type="EMBL" id="JAFBEI010000018">
    <property type="protein sequence ID" value="MBM7636187.1"/>
    <property type="molecule type" value="Genomic_DNA"/>
</dbReference>
<dbReference type="SUPFAM" id="SSF52540">
    <property type="entry name" value="P-loop containing nucleoside triphosphate hydrolases"/>
    <property type="match status" value="1"/>
</dbReference>
<dbReference type="Proteomes" id="UP000809081">
    <property type="component" value="Unassembled WGS sequence"/>
</dbReference>